<accession>A0A399EPP2</accession>
<evidence type="ECO:0000313" key="2">
    <source>
        <dbReference type="EMBL" id="RIH84999.1"/>
    </source>
</evidence>
<dbReference type="Proteomes" id="UP000265715">
    <property type="component" value="Unassembled WGS sequence"/>
</dbReference>
<keyword evidence="3" id="KW-1185">Reference proteome</keyword>
<sequence>MVRGLLLLLLLLTLPALAQAAPPAPPFENCEDAPYLAETPDGVVGGVNVEYDGSVAVFSDGACFASRGIQLWAREIRFDQTTGEVRLEAFTAQTRAYRFRARTGVVRERLFRARGIGLTTCKCGEDLRLVAEEAHFDTESGLLVLADSELAVYGLELAHFEQLRLPIDQPVTQAIPGLPSTGGTGSGGGTVLNVPLRFGYSFSEGLTLGFEDLPLPPRAGETASSTLTLLVSNLSNPETRTLTLGSSVTDARGSVRFRAVIRNGWFDLDARLESGPFFLTGDTNRDEAVTAGARYSLFELGWRDTFALEGARLSPFVRLAEEQTASDDDPQAHSPGDAYVGGLTVGAELRYPFELKEGPAALRLEPWALGAAYTHDSPYVAAGFRLEGGYSQDFSWRIAYEYSLQNRPSAYRYERREPTSRFAGELGYADLTAHASFDFLDRELGASLRYAPKLPDGVLTAEFRYRNDLDAPPGDAFAQQRELVVDFNPNPIACTFSFAAAPTLGFDFLRGGMSRAGLELRYADCCFVWKVGYQHVFLSQTGEAATGRFTFGLELR</sequence>
<organism evidence="2 3">
    <name type="scientific">Calidithermus terrae</name>
    <dbReference type="NCBI Taxonomy" id="1408545"/>
    <lineage>
        <taxon>Bacteria</taxon>
        <taxon>Thermotogati</taxon>
        <taxon>Deinococcota</taxon>
        <taxon>Deinococci</taxon>
        <taxon>Thermales</taxon>
        <taxon>Thermaceae</taxon>
        <taxon>Calidithermus</taxon>
    </lineage>
</organism>
<gene>
    <name evidence="2" type="primary">lptD_1</name>
    <name evidence="2" type="ORF">Mterra_01817</name>
</gene>
<name>A0A399EPP2_9DEIN</name>
<keyword evidence="1" id="KW-0732">Signal</keyword>
<feature type="signal peptide" evidence="1">
    <location>
        <begin position="1"/>
        <end position="20"/>
    </location>
</feature>
<evidence type="ECO:0000313" key="3">
    <source>
        <dbReference type="Proteomes" id="UP000265715"/>
    </source>
</evidence>
<comment type="caution">
    <text evidence="2">The sequence shown here is derived from an EMBL/GenBank/DDBJ whole genome shotgun (WGS) entry which is preliminary data.</text>
</comment>
<reference evidence="2 3" key="1">
    <citation type="submission" date="2018-08" db="EMBL/GenBank/DDBJ databases">
        <title>Meiothermus terrae DSM 26712 genome sequencing project.</title>
        <authorList>
            <person name="Da Costa M.S."/>
            <person name="Albuquerque L."/>
            <person name="Raposo P."/>
            <person name="Froufe H.J.C."/>
            <person name="Barroso C.S."/>
            <person name="Egas C."/>
        </authorList>
    </citation>
    <scope>NUCLEOTIDE SEQUENCE [LARGE SCALE GENOMIC DNA]</scope>
    <source>
        <strain evidence="2 3">DSM 26712</strain>
    </source>
</reference>
<feature type="chain" id="PRO_5017422880" evidence="1">
    <location>
        <begin position="21"/>
        <end position="556"/>
    </location>
</feature>
<protein>
    <submittedName>
        <fullName evidence="2">LPS-assembly protein LptD</fullName>
    </submittedName>
</protein>
<evidence type="ECO:0000256" key="1">
    <source>
        <dbReference type="SAM" id="SignalP"/>
    </source>
</evidence>
<dbReference type="EMBL" id="QXDL01000065">
    <property type="protein sequence ID" value="RIH84999.1"/>
    <property type="molecule type" value="Genomic_DNA"/>
</dbReference>
<proteinExistence type="predicted"/>
<dbReference type="AlphaFoldDB" id="A0A399EPP2"/>